<keyword evidence="2" id="KW-1185">Reference proteome</keyword>
<sequence length="1116" mass="123243">MRLRQNLVLMKQIYYTQCPMGYGLGASNGFQIKRLTPGYPISGDFRYLGLRAFLAGTRTIAPSALRYRRNEQGEAEVAWLSPRSHEYETERGRWGRPGGHFAHGVLLDDGELETLGNWPAGLFDCPRWIRSDPGPSRGEPPAPLELSAVDLSDPPGFDAFDKLVPGADTTLLASLLAGLAAVVREGRTLFLIDEPDRLSTRIALLTLAFPSGWRSALTFSTYHDRPEELPGFRIQGSIPAARPNRQALLANGILAELGSGVIEPRVEPAPWALTLASWLTGRSPADRWAWEETERRACIARSCADAGADTIWSDDWLNQLYGFNRLVHTQAGALVTPRDWEELAILTRWAKRYGLGKELVETRPPSWWREAAVGSSEARLALREHLGHSSAWAPDDAPAAWGETIAAWSRDLATDERFPLIEAALGSAPAAARPGFVRALIGALPDPVARESLHWLESLPSSDRALLLPLGVRSAVADALGKQDTRPIRSILVQAFSLPESLPAVLDALAAEASAQPPALEAMAGWVSRALEPAGPRPTAVVLRWALRQGDAAKLWLKPFLRILFADPTNREGWQALYKLVPQPLQGSFGTVVLEIAREPTLPDEAFRWGVEEVLLALPEATRPRASAWAGVYLDRTPSGLDLLKRLFTKEYRKLGLAQWVEQARVRGELSDEQQTRIIECEQYARVLRTGDARSLLNIKLPGIPATERGAILSQILRHMGGGGNDSLNLALDTCRDSWPGAFQAGQPGIGGIARALAEPLLADQTNPTVWFDRLVGLLDRLGLTREGGGDEGFETDSLAAEISAETLRRPGTPFDVWSVRQFLLQNDRAWRLLAADVRRELAGKSIPARLGCLEEWDWSLNKGVHTARFFEVWLNVCDGPTLAATVAARAADLKSLGPIPWWHSCQDPDARNDLRDAFATRSPMAPLPEAGLTAVQNWMRPNRQADSRPNDEWMLLPEFPEPAAPRGAGESPFLSRQGTARWRCLEALSALYRTGIGSASCWQSQAGWKHVLPLGELETSDRYRFVAWFLLRVDEFEPFLIARFAKWIFESGLSDADRLSRWAEELQEMEPVTNAIKLARAPLVSDLRTELRNVIRDARESAGRKSQSPDSPPDP</sequence>
<accession>L0DA86</accession>
<gene>
    <name evidence="1" type="ordered locus">Sinac_1795</name>
</gene>
<organism evidence="1 2">
    <name type="scientific">Singulisphaera acidiphila (strain ATCC BAA-1392 / DSM 18658 / VKM B-2454 / MOB10)</name>
    <dbReference type="NCBI Taxonomy" id="886293"/>
    <lineage>
        <taxon>Bacteria</taxon>
        <taxon>Pseudomonadati</taxon>
        <taxon>Planctomycetota</taxon>
        <taxon>Planctomycetia</taxon>
        <taxon>Isosphaerales</taxon>
        <taxon>Isosphaeraceae</taxon>
        <taxon>Singulisphaera</taxon>
    </lineage>
</organism>
<name>L0DA86_SINAD</name>
<dbReference type="HOGENOM" id="CLU_281029_0_0_0"/>
<proteinExistence type="predicted"/>
<evidence type="ECO:0000313" key="1">
    <source>
        <dbReference type="EMBL" id="AGA26162.1"/>
    </source>
</evidence>
<dbReference type="AlphaFoldDB" id="L0DA86"/>
<dbReference type="EMBL" id="CP003364">
    <property type="protein sequence ID" value="AGA26162.1"/>
    <property type="molecule type" value="Genomic_DNA"/>
</dbReference>
<evidence type="ECO:0000313" key="2">
    <source>
        <dbReference type="Proteomes" id="UP000010798"/>
    </source>
</evidence>
<reference evidence="1 2" key="1">
    <citation type="submission" date="2012-02" db="EMBL/GenBank/DDBJ databases">
        <title>Complete sequence of chromosome of Singulisphaera acidiphila DSM 18658.</title>
        <authorList>
            <consortium name="US DOE Joint Genome Institute (JGI-PGF)"/>
            <person name="Lucas S."/>
            <person name="Copeland A."/>
            <person name="Lapidus A."/>
            <person name="Glavina del Rio T."/>
            <person name="Dalin E."/>
            <person name="Tice H."/>
            <person name="Bruce D."/>
            <person name="Goodwin L."/>
            <person name="Pitluck S."/>
            <person name="Peters L."/>
            <person name="Ovchinnikova G."/>
            <person name="Chertkov O."/>
            <person name="Kyrpides N."/>
            <person name="Mavromatis K."/>
            <person name="Ivanova N."/>
            <person name="Brettin T."/>
            <person name="Detter J.C."/>
            <person name="Han C."/>
            <person name="Larimer F."/>
            <person name="Land M."/>
            <person name="Hauser L."/>
            <person name="Markowitz V."/>
            <person name="Cheng J.-F."/>
            <person name="Hugenholtz P."/>
            <person name="Woyke T."/>
            <person name="Wu D."/>
            <person name="Tindall B."/>
            <person name="Pomrenke H."/>
            <person name="Brambilla E."/>
            <person name="Klenk H.-P."/>
            <person name="Eisen J.A."/>
        </authorList>
    </citation>
    <scope>NUCLEOTIDE SEQUENCE [LARGE SCALE GENOMIC DNA]</scope>
    <source>
        <strain evidence="2">ATCC BAA-1392 / DSM 18658 / VKM B-2454 / MOB10</strain>
    </source>
</reference>
<dbReference type="Proteomes" id="UP000010798">
    <property type="component" value="Chromosome"/>
</dbReference>
<protein>
    <submittedName>
        <fullName evidence="1">Uncharacterized protein</fullName>
    </submittedName>
</protein>
<dbReference type="OrthoDB" id="167038at2"/>
<dbReference type="KEGG" id="saci:Sinac_1795"/>